<feature type="region of interest" description="Disordered" evidence="1">
    <location>
        <begin position="1"/>
        <end position="29"/>
    </location>
</feature>
<proteinExistence type="predicted"/>
<protein>
    <submittedName>
        <fullName evidence="2">Uncharacterized protein</fullName>
    </submittedName>
</protein>
<accession>A0ABT0PD60</accession>
<keyword evidence="3" id="KW-1185">Reference proteome</keyword>
<sequence length="133" mass="15090">MPSTNSVPPQGSGQTSPVPTTSPQKKYHAYDPRQWKQWVVNIIAKAKGDKTQFRGKDLLKKALEEKREGDTSLYKRSIKHITNPDAAKSMLKRQEKGDNSQKVSRKMSPLKTLGQGHLVKLKRYFLVGQARFL</sequence>
<evidence type="ECO:0000313" key="3">
    <source>
        <dbReference type="Proteomes" id="UP001203338"/>
    </source>
</evidence>
<gene>
    <name evidence="2" type="ORF">M3P05_04285</name>
</gene>
<feature type="region of interest" description="Disordered" evidence="1">
    <location>
        <begin position="88"/>
        <end position="109"/>
    </location>
</feature>
<name>A0ABT0PD60_9GAMM</name>
<feature type="compositionally biased region" description="Polar residues" evidence="1">
    <location>
        <begin position="1"/>
        <end position="24"/>
    </location>
</feature>
<dbReference type="EMBL" id="JAMFLX010000004">
    <property type="protein sequence ID" value="MCL6269161.1"/>
    <property type="molecule type" value="Genomic_DNA"/>
</dbReference>
<comment type="caution">
    <text evidence="2">The sequence shown here is derived from an EMBL/GenBank/DDBJ whole genome shotgun (WGS) entry which is preliminary data.</text>
</comment>
<dbReference type="Proteomes" id="UP001203338">
    <property type="component" value="Unassembled WGS sequence"/>
</dbReference>
<reference evidence="2 3" key="1">
    <citation type="submission" date="2022-05" db="EMBL/GenBank/DDBJ databases">
        <authorList>
            <person name="Park J.-S."/>
        </authorList>
    </citation>
    <scope>NUCLEOTIDE SEQUENCE [LARGE SCALE GENOMIC DNA]</scope>
    <source>
        <strain evidence="2 3">2012CJ34-2</strain>
    </source>
</reference>
<evidence type="ECO:0000256" key="1">
    <source>
        <dbReference type="SAM" id="MobiDB-lite"/>
    </source>
</evidence>
<dbReference type="RefSeq" id="WP_249698078.1">
    <property type="nucleotide sequence ID" value="NZ_JAMFLX010000004.1"/>
</dbReference>
<organism evidence="2 3">
    <name type="scientific">Parendozoicomonas callyspongiae</name>
    <dbReference type="NCBI Taxonomy" id="2942213"/>
    <lineage>
        <taxon>Bacteria</taxon>
        <taxon>Pseudomonadati</taxon>
        <taxon>Pseudomonadota</taxon>
        <taxon>Gammaproteobacteria</taxon>
        <taxon>Oceanospirillales</taxon>
        <taxon>Endozoicomonadaceae</taxon>
        <taxon>Parendozoicomonas</taxon>
    </lineage>
</organism>
<evidence type="ECO:0000313" key="2">
    <source>
        <dbReference type="EMBL" id="MCL6269161.1"/>
    </source>
</evidence>